<evidence type="ECO:0000313" key="6">
    <source>
        <dbReference type="EMBL" id="KAG8199401.1"/>
    </source>
</evidence>
<keyword evidence="2" id="KW-1003">Cell membrane</keyword>
<evidence type="ECO:0000259" key="5">
    <source>
        <dbReference type="PROSITE" id="PS50229"/>
    </source>
</evidence>
<dbReference type="GO" id="GO:0043409">
    <property type="term" value="P:negative regulation of MAPK cascade"/>
    <property type="evidence" value="ECO:0007669"/>
    <property type="project" value="TreeGrafter"/>
</dbReference>
<dbReference type="Proteomes" id="UP000827092">
    <property type="component" value="Unassembled WGS sequence"/>
</dbReference>
<organism evidence="6 7">
    <name type="scientific">Oedothorax gibbosus</name>
    <dbReference type="NCBI Taxonomy" id="931172"/>
    <lineage>
        <taxon>Eukaryota</taxon>
        <taxon>Metazoa</taxon>
        <taxon>Ecdysozoa</taxon>
        <taxon>Arthropoda</taxon>
        <taxon>Chelicerata</taxon>
        <taxon>Arachnida</taxon>
        <taxon>Araneae</taxon>
        <taxon>Araneomorphae</taxon>
        <taxon>Entelegynae</taxon>
        <taxon>Araneoidea</taxon>
        <taxon>Linyphiidae</taxon>
        <taxon>Erigoninae</taxon>
        <taxon>Oedothorax</taxon>
    </lineage>
</organism>
<dbReference type="SMART" id="SM00461">
    <property type="entry name" value="WH1"/>
    <property type="match status" value="1"/>
</dbReference>
<feature type="compositionally biased region" description="Polar residues" evidence="4">
    <location>
        <begin position="166"/>
        <end position="195"/>
    </location>
</feature>
<gene>
    <name evidence="6" type="ORF">JTE90_000269</name>
</gene>
<dbReference type="FunFam" id="2.30.29.30:FF:000052">
    <property type="entry name" value="Sprouty-related, EVH1 domain containing 2"/>
    <property type="match status" value="1"/>
</dbReference>
<dbReference type="CDD" id="cd10574">
    <property type="entry name" value="EVH1_SPRED-like"/>
    <property type="match status" value="1"/>
</dbReference>
<sequence length="426" mass="47170">MGEDSPEDGNFLVRVRAQVMTRDEYGWVPLGGGGLSNVSVRKRVVSEEDKKPEYVICGKRISDQTIVLSCTIKRDFQYNKVMPTFHHWRTGDKKFGLTFQTAADARAFDKGVRTAVGDLLEGVGYVHNAHGEDLGDDEVFMTVELPVESHSSTGSSSESGNGLSTCRPNSTTPSLPGDTHSVNSSPYSHPGQQNFHRMLYMKPSRTMPPTTNSGSTTGGLTTSVSAGPGELQPDKAEVSSSASYSYVQFSKEKPAARRPDHEYCYPAIESLHKRPQDEEGLKKPISTVSGEPPLLPSKMKGSTHRHRPSPPGQLRCRLCRETYTEEGNRPGSCRDGDDRTFRCIRCVSCLKCAQCMIYHCMSDTEGDYNHYDPCTCDDSDGHCCRRWAGLGLLSFISPFLWCYPLLRCCHKCGVHCRYCGGKHEPE</sequence>
<dbReference type="PANTHER" id="PTHR11202:SF3">
    <property type="entry name" value="SPROUTY-RELATED PROTEIN WITH EVH-1 DOMAIN, ISOFORM C"/>
    <property type="match status" value="1"/>
</dbReference>
<evidence type="ECO:0000256" key="4">
    <source>
        <dbReference type="SAM" id="MobiDB-lite"/>
    </source>
</evidence>
<dbReference type="InterPro" id="IPR000697">
    <property type="entry name" value="WH1/EVH1_dom"/>
</dbReference>
<keyword evidence="3" id="KW-0472">Membrane</keyword>
<evidence type="ECO:0000256" key="2">
    <source>
        <dbReference type="ARBA" id="ARBA00022475"/>
    </source>
</evidence>
<dbReference type="AlphaFoldDB" id="A0AAV6VTM3"/>
<feature type="region of interest" description="Disordered" evidence="4">
    <location>
        <begin position="274"/>
        <end position="313"/>
    </location>
</feature>
<evidence type="ECO:0000313" key="7">
    <source>
        <dbReference type="Proteomes" id="UP000827092"/>
    </source>
</evidence>
<dbReference type="PROSITE" id="PS51227">
    <property type="entry name" value="SPR"/>
    <property type="match status" value="1"/>
</dbReference>
<dbReference type="Pfam" id="PF00568">
    <property type="entry name" value="WH1"/>
    <property type="match status" value="1"/>
</dbReference>
<name>A0AAV6VTM3_9ARAC</name>
<dbReference type="SUPFAM" id="SSF50729">
    <property type="entry name" value="PH domain-like"/>
    <property type="match status" value="1"/>
</dbReference>
<evidence type="ECO:0000256" key="3">
    <source>
        <dbReference type="ARBA" id="ARBA00023136"/>
    </source>
</evidence>
<feature type="compositionally biased region" description="Low complexity" evidence="4">
    <location>
        <begin position="149"/>
        <end position="164"/>
    </location>
</feature>
<proteinExistence type="predicted"/>
<dbReference type="Gene3D" id="2.30.29.30">
    <property type="entry name" value="Pleckstrin-homology domain (PH domain)/Phosphotyrosine-binding domain (PTB)"/>
    <property type="match status" value="1"/>
</dbReference>
<dbReference type="GO" id="GO:0005886">
    <property type="term" value="C:plasma membrane"/>
    <property type="evidence" value="ECO:0007669"/>
    <property type="project" value="UniProtKB-SubCell"/>
</dbReference>
<comment type="subcellular location">
    <subcellularLocation>
        <location evidence="1">Cell membrane</location>
        <topology evidence="1">Peripheral membrane protein</topology>
    </subcellularLocation>
</comment>
<dbReference type="InterPro" id="IPR007875">
    <property type="entry name" value="Sprouty"/>
</dbReference>
<dbReference type="InterPro" id="IPR011993">
    <property type="entry name" value="PH-like_dom_sf"/>
</dbReference>
<reference evidence="6 7" key="1">
    <citation type="journal article" date="2022" name="Nat. Ecol. Evol.">
        <title>A masculinizing supergene underlies an exaggerated male reproductive morph in a spider.</title>
        <authorList>
            <person name="Hendrickx F."/>
            <person name="De Corte Z."/>
            <person name="Sonet G."/>
            <person name="Van Belleghem S.M."/>
            <person name="Kostlbacher S."/>
            <person name="Vangestel C."/>
        </authorList>
    </citation>
    <scope>NUCLEOTIDE SEQUENCE [LARGE SCALE GENOMIC DNA]</scope>
    <source>
        <strain evidence="6">W744_W776</strain>
    </source>
</reference>
<feature type="domain" description="WH1" evidence="5">
    <location>
        <begin position="4"/>
        <end position="119"/>
    </location>
</feature>
<keyword evidence="7" id="KW-1185">Reference proteome</keyword>
<comment type="caution">
    <text evidence="6">The sequence shown here is derived from an EMBL/GenBank/DDBJ whole genome shotgun (WGS) entry which is preliminary data.</text>
</comment>
<feature type="compositionally biased region" description="Low complexity" evidence="4">
    <location>
        <begin position="210"/>
        <end position="227"/>
    </location>
</feature>
<dbReference type="PROSITE" id="PS50229">
    <property type="entry name" value="WH1"/>
    <property type="match status" value="1"/>
</dbReference>
<accession>A0AAV6VTM3</accession>
<protein>
    <recommendedName>
        <fullName evidence="5">WH1 domain-containing protein</fullName>
    </recommendedName>
</protein>
<feature type="region of interest" description="Disordered" evidence="4">
    <location>
        <begin position="148"/>
        <end position="239"/>
    </location>
</feature>
<dbReference type="Pfam" id="PF05210">
    <property type="entry name" value="Sprouty"/>
    <property type="match status" value="1"/>
</dbReference>
<evidence type="ECO:0000256" key="1">
    <source>
        <dbReference type="ARBA" id="ARBA00004202"/>
    </source>
</evidence>
<dbReference type="InterPro" id="IPR041937">
    <property type="entry name" value="SPRE_EVH1"/>
</dbReference>
<dbReference type="EMBL" id="JAFNEN010000027">
    <property type="protein sequence ID" value="KAG8199401.1"/>
    <property type="molecule type" value="Genomic_DNA"/>
</dbReference>
<dbReference type="PANTHER" id="PTHR11202">
    <property type="entry name" value="SPROUTY-RELATED, EVH1 DOMAIN-CONTAINING PROTEIN FAMILY MEMBER"/>
    <property type="match status" value="1"/>
</dbReference>
<dbReference type="GO" id="GO:0019901">
    <property type="term" value="F:protein kinase binding"/>
    <property type="evidence" value="ECO:0007669"/>
    <property type="project" value="TreeGrafter"/>
</dbReference>